<dbReference type="Proteomes" id="UP001501020">
    <property type="component" value="Unassembled WGS sequence"/>
</dbReference>
<protein>
    <submittedName>
        <fullName evidence="1">Uncharacterized protein</fullName>
    </submittedName>
</protein>
<gene>
    <name evidence="1" type="ORF">GCM10009727_34940</name>
</gene>
<comment type="caution">
    <text evidence="1">The sequence shown here is derived from an EMBL/GenBank/DDBJ whole genome shotgun (WGS) entry which is preliminary data.</text>
</comment>
<evidence type="ECO:0000313" key="2">
    <source>
        <dbReference type="Proteomes" id="UP001501020"/>
    </source>
</evidence>
<dbReference type="RefSeq" id="WP_344267745.1">
    <property type="nucleotide sequence ID" value="NZ_BAAAMR010000027.1"/>
</dbReference>
<sequence>MIPIYTTDEVPASRGAHAIVGLKVSSYSDSVTGARHTLVGTAVTLLNGVPR</sequence>
<dbReference type="EMBL" id="BAAAMR010000027">
    <property type="protein sequence ID" value="GAA2138881.1"/>
    <property type="molecule type" value="Genomic_DNA"/>
</dbReference>
<proteinExistence type="predicted"/>
<reference evidence="1 2" key="1">
    <citation type="journal article" date="2019" name="Int. J. Syst. Evol. Microbiol.">
        <title>The Global Catalogue of Microorganisms (GCM) 10K type strain sequencing project: providing services to taxonomists for standard genome sequencing and annotation.</title>
        <authorList>
            <consortium name="The Broad Institute Genomics Platform"/>
            <consortium name="The Broad Institute Genome Sequencing Center for Infectious Disease"/>
            <person name="Wu L."/>
            <person name="Ma J."/>
        </authorList>
    </citation>
    <scope>NUCLEOTIDE SEQUENCE [LARGE SCALE GENOMIC DNA]</scope>
    <source>
        <strain evidence="1 2">JCM 13850</strain>
    </source>
</reference>
<organism evidence="1 2">
    <name type="scientific">Actinomadura napierensis</name>
    <dbReference type="NCBI Taxonomy" id="267854"/>
    <lineage>
        <taxon>Bacteria</taxon>
        <taxon>Bacillati</taxon>
        <taxon>Actinomycetota</taxon>
        <taxon>Actinomycetes</taxon>
        <taxon>Streptosporangiales</taxon>
        <taxon>Thermomonosporaceae</taxon>
        <taxon>Actinomadura</taxon>
    </lineage>
</organism>
<evidence type="ECO:0000313" key="1">
    <source>
        <dbReference type="EMBL" id="GAA2138881.1"/>
    </source>
</evidence>
<keyword evidence="2" id="KW-1185">Reference proteome</keyword>
<accession>A0ABN2Z9M1</accession>
<name>A0ABN2Z9M1_9ACTN</name>